<dbReference type="EMBL" id="JH668239">
    <property type="protein sequence ID" value="EIM20413.1"/>
    <property type="molecule type" value="Genomic_DNA"/>
</dbReference>
<dbReference type="Gene3D" id="1.10.287.660">
    <property type="entry name" value="Helix hairpin bin"/>
    <property type="match status" value="1"/>
</dbReference>
<accession>I4Y8X1</accession>
<dbReference type="GeneID" id="18472131"/>
<reference evidence="7 8" key="1">
    <citation type="journal article" date="2012" name="Fungal Genet. Biol.">
        <title>The genome of the xerotolerant mold Wallemia sebi reveals adaptations to osmotic stress and suggests cryptic sexual reproduction.</title>
        <authorList>
            <person name="Padamsee M."/>
            <person name="Kumar T.K.A."/>
            <person name="Riley R."/>
            <person name="Binder M."/>
            <person name="Boyd A."/>
            <person name="Calvo A.M."/>
            <person name="Furukawa K."/>
            <person name="Hesse C."/>
            <person name="Hohmann S."/>
            <person name="James T.Y."/>
            <person name="LaButti K."/>
            <person name="Lapidus A."/>
            <person name="Lindquist E."/>
            <person name="Lucas S."/>
            <person name="Miller K."/>
            <person name="Shantappa S."/>
            <person name="Grigoriev I.V."/>
            <person name="Hibbett D.S."/>
            <person name="McLaughlin D.J."/>
            <person name="Spatafora J.W."/>
            <person name="Aime M.C."/>
        </authorList>
    </citation>
    <scope>NUCLEOTIDE SEQUENCE [LARGE SCALE GENOMIC DNA]</scope>
    <source>
        <strain evidence="8">ATCC MYA-4683 / CBS 633.66</strain>
    </source>
</reference>
<evidence type="ECO:0000256" key="3">
    <source>
        <dbReference type="ARBA" id="ARBA00022664"/>
    </source>
</evidence>
<dbReference type="AlphaFoldDB" id="I4Y8X1"/>
<dbReference type="SUPFAM" id="SSF140102">
    <property type="entry name" value="ISY1 domain-like"/>
    <property type="match status" value="1"/>
</dbReference>
<sequence length="267" mass="30736">MARNSEKSQSMLFRFREAKLSEMGMATRFSRRPKMVSLVTSIRDCERFRGEILREISRKVDKIQDAGLTDYEVRDLNDEINGLLREKANFERQIVSLGGANYRRAGVMLDESGKEIPGTRGYKYFGRAKDLPGVKELFERTDQEEEAEDDLYKPFTDQGPEYYGDTTEGNDELLAYEYELEQKSHQKAIDRLKVVFNTADLHDSQKTEIPRPLGDLVNGVKTNKLTNIHSDFIQDAYLETPQLPTKEETDKALLDIRKQALMSEYGV</sequence>
<dbReference type="Proteomes" id="UP000005242">
    <property type="component" value="Unassembled WGS sequence"/>
</dbReference>
<dbReference type="OMA" id="YHWERRI"/>
<dbReference type="KEGG" id="wse:WALSEDRAFT_39789"/>
<comment type="subcellular location">
    <subcellularLocation>
        <location evidence="1">Nucleus</location>
    </subcellularLocation>
</comment>
<evidence type="ECO:0000313" key="7">
    <source>
        <dbReference type="EMBL" id="EIM20413.1"/>
    </source>
</evidence>
<dbReference type="InParanoid" id="I4Y8X1"/>
<dbReference type="GO" id="GO:0000974">
    <property type="term" value="C:Prp19 complex"/>
    <property type="evidence" value="ECO:0007669"/>
    <property type="project" value="UniProtKB-ARBA"/>
</dbReference>
<keyword evidence="6" id="KW-0539">Nucleus</keyword>
<evidence type="ECO:0000256" key="4">
    <source>
        <dbReference type="ARBA" id="ARBA00022728"/>
    </source>
</evidence>
<dbReference type="Pfam" id="PF06246">
    <property type="entry name" value="Isy1"/>
    <property type="match status" value="1"/>
</dbReference>
<evidence type="ECO:0000256" key="6">
    <source>
        <dbReference type="ARBA" id="ARBA00023242"/>
    </source>
</evidence>
<keyword evidence="3" id="KW-0507">mRNA processing</keyword>
<dbReference type="GO" id="GO:0071014">
    <property type="term" value="C:post-mRNA release spliceosomal complex"/>
    <property type="evidence" value="ECO:0007669"/>
    <property type="project" value="UniProtKB-ARBA"/>
</dbReference>
<dbReference type="HOGENOM" id="CLU_043453_0_1_1"/>
<dbReference type="RefSeq" id="XP_006959439.1">
    <property type="nucleotide sequence ID" value="XM_006959377.1"/>
</dbReference>
<protein>
    <recommendedName>
        <fullName evidence="9">Isy1-like splicing factor</fullName>
    </recommendedName>
</protein>
<proteinExistence type="inferred from homology"/>
<evidence type="ECO:0000256" key="2">
    <source>
        <dbReference type="ARBA" id="ARBA00007002"/>
    </source>
</evidence>
<dbReference type="GO" id="GO:0000350">
    <property type="term" value="P:generation of catalytic spliceosome for second transesterification step"/>
    <property type="evidence" value="ECO:0007669"/>
    <property type="project" value="InterPro"/>
</dbReference>
<evidence type="ECO:0000313" key="8">
    <source>
        <dbReference type="Proteomes" id="UP000005242"/>
    </source>
</evidence>
<dbReference type="eggNOG" id="KOG3068">
    <property type="taxonomic scope" value="Eukaryota"/>
</dbReference>
<keyword evidence="8" id="KW-1185">Reference proteome</keyword>
<evidence type="ECO:0000256" key="1">
    <source>
        <dbReference type="ARBA" id="ARBA00004123"/>
    </source>
</evidence>
<keyword evidence="5" id="KW-0508">mRNA splicing</keyword>
<keyword evidence="4" id="KW-0747">Spliceosome</keyword>
<evidence type="ECO:0000256" key="5">
    <source>
        <dbReference type="ARBA" id="ARBA00023187"/>
    </source>
</evidence>
<dbReference type="FunCoup" id="I4Y8X1">
    <property type="interactions" value="557"/>
</dbReference>
<gene>
    <name evidence="7" type="ORF">WALSEDRAFT_39789</name>
</gene>
<dbReference type="InterPro" id="IPR037200">
    <property type="entry name" value="Isy1_sf"/>
</dbReference>
<dbReference type="InterPro" id="IPR029012">
    <property type="entry name" value="Helix_hairpin_bin_sf"/>
</dbReference>
<comment type="similarity">
    <text evidence="2">Belongs to the ISY1 family.</text>
</comment>
<dbReference type="STRING" id="671144.I4Y8X1"/>
<evidence type="ECO:0008006" key="9">
    <source>
        <dbReference type="Google" id="ProtNLM"/>
    </source>
</evidence>
<dbReference type="FunFam" id="1.10.287.660:FF:000001">
    <property type="entry name" value="pre-mRNA-splicing factor ISY1 homolog"/>
    <property type="match status" value="1"/>
</dbReference>
<dbReference type="InterPro" id="IPR009360">
    <property type="entry name" value="Isy1"/>
</dbReference>
<organism evidence="7 8">
    <name type="scientific">Wallemia mellicola (strain ATCC MYA-4683 / CBS 633.66)</name>
    <name type="common">Wallemia sebi (CBS 633.66)</name>
    <dbReference type="NCBI Taxonomy" id="671144"/>
    <lineage>
        <taxon>Eukaryota</taxon>
        <taxon>Fungi</taxon>
        <taxon>Dikarya</taxon>
        <taxon>Basidiomycota</taxon>
        <taxon>Wallemiomycotina</taxon>
        <taxon>Wallemiomycetes</taxon>
        <taxon>Wallemiales</taxon>
        <taxon>Wallemiaceae</taxon>
        <taxon>Wallemia</taxon>
    </lineage>
</organism>
<dbReference type="OrthoDB" id="1739576at2759"/>
<dbReference type="PANTHER" id="PTHR13021">
    <property type="entry name" value="PRE-MRNA-SPLICING FACTOR ISY1"/>
    <property type="match status" value="1"/>
</dbReference>
<name>I4Y8X1_WALMC</name>